<accession>A0ABR6YV33</accession>
<dbReference type="Proteomes" id="UP000622405">
    <property type="component" value="Unassembled WGS sequence"/>
</dbReference>
<organism evidence="1 2">
    <name type="scientific">Acetobacterium malicum</name>
    <dbReference type="NCBI Taxonomy" id="52692"/>
    <lineage>
        <taxon>Bacteria</taxon>
        <taxon>Bacillati</taxon>
        <taxon>Bacillota</taxon>
        <taxon>Clostridia</taxon>
        <taxon>Eubacteriales</taxon>
        <taxon>Eubacteriaceae</taxon>
        <taxon>Acetobacterium</taxon>
    </lineage>
</organism>
<comment type="caution">
    <text evidence="1">The sequence shown here is derived from an EMBL/GenBank/DDBJ whole genome shotgun (WGS) entry which is preliminary data.</text>
</comment>
<reference evidence="1 2" key="1">
    <citation type="journal article" date="2020" name="mSystems">
        <title>Defining Genomic and Predicted Metabolic Features of the Acetobacterium Genus.</title>
        <authorList>
            <person name="Ross D.E."/>
            <person name="Marshall C.W."/>
            <person name="Gulliver D."/>
            <person name="May H.D."/>
            <person name="Norman R.S."/>
        </authorList>
    </citation>
    <scope>NUCLEOTIDE SEQUENCE [LARGE SCALE GENOMIC DNA]</scope>
    <source>
        <strain evidence="1 2">DSM 4132</strain>
    </source>
</reference>
<keyword evidence="2" id="KW-1185">Reference proteome</keyword>
<dbReference type="EMBL" id="WJBE01000003">
    <property type="protein sequence ID" value="MBC3899052.1"/>
    <property type="molecule type" value="Genomic_DNA"/>
</dbReference>
<proteinExistence type="predicted"/>
<evidence type="ECO:0008006" key="3">
    <source>
        <dbReference type="Google" id="ProtNLM"/>
    </source>
</evidence>
<dbReference type="RefSeq" id="WP_186893613.1">
    <property type="nucleotide sequence ID" value="NZ_WJBE01000003.1"/>
</dbReference>
<gene>
    <name evidence="1" type="ORF">GH811_05415</name>
</gene>
<name>A0ABR6YV33_9FIRM</name>
<evidence type="ECO:0000313" key="2">
    <source>
        <dbReference type="Proteomes" id="UP000622405"/>
    </source>
</evidence>
<evidence type="ECO:0000313" key="1">
    <source>
        <dbReference type="EMBL" id="MBC3899052.1"/>
    </source>
</evidence>
<protein>
    <recommendedName>
        <fullName evidence="3">CRISPR-associated protein</fullName>
    </recommendedName>
</protein>
<sequence>MIELIKAAVIHKTFGTGKIKEVENGHVVIDFGMSDSGEPTEKKFVYPDAFKNFLKINDPAIAEQVDSLIKISDEEELKRQELNEQDKREKRVAHIKALEEAKKKLPAKAKTKKANTRQNIAFKLNYCDGGQAPEQIGFNGICSDATIRYNIEKEKRVWCGSKECLCSQYLAGDIDRTTLDDSLVDDNFGCYESQLLKSWKILAGEDGDGKTRKIKSARRNSLAVLTTRLPNTKEAERIIFGVFIIDAVLEGNDRESGYVSTQSTDKITLTLDEAKNMPFWNYHANSTSKTSAKWGSGLFRYMDDTQAVALLQDLMKIKQDTPDAQLAKDLLGTYCRNNLIELSAVSQ</sequence>